<dbReference type="CDD" id="cd06170">
    <property type="entry name" value="LuxR_C_like"/>
    <property type="match status" value="1"/>
</dbReference>
<evidence type="ECO:0000259" key="4">
    <source>
        <dbReference type="PROSITE" id="PS50043"/>
    </source>
</evidence>
<dbReference type="SMART" id="SM00421">
    <property type="entry name" value="HTH_LUXR"/>
    <property type="match status" value="1"/>
</dbReference>
<comment type="caution">
    <text evidence="5">The sequence shown here is derived from an EMBL/GenBank/DDBJ whole genome shotgun (WGS) entry which is preliminary data.</text>
</comment>
<dbReference type="PANTHER" id="PTHR44688:SF16">
    <property type="entry name" value="DNA-BINDING TRANSCRIPTIONAL ACTIVATOR DEVR_DOSR"/>
    <property type="match status" value="1"/>
</dbReference>
<protein>
    <recommendedName>
        <fullName evidence="4">HTH luxR-type domain-containing protein</fullName>
    </recommendedName>
</protein>
<dbReference type="Pfam" id="PF00196">
    <property type="entry name" value="GerE"/>
    <property type="match status" value="1"/>
</dbReference>
<sequence>MAAERAARLRDRCEGAVTPLLEYDRTGVLTRREREVAVLAARHSSKQVAERLGLTVATVNNNLARVYAKLGISRRAELAALVDGNEAAQPAEPDDPGASRR</sequence>
<dbReference type="PROSITE" id="PS50043">
    <property type="entry name" value="HTH_LUXR_2"/>
    <property type="match status" value="1"/>
</dbReference>
<accession>A0ABP7BA95</accession>
<dbReference type="Gene3D" id="1.10.10.10">
    <property type="entry name" value="Winged helix-like DNA-binding domain superfamily/Winged helix DNA-binding domain"/>
    <property type="match status" value="1"/>
</dbReference>
<dbReference type="PANTHER" id="PTHR44688">
    <property type="entry name" value="DNA-BINDING TRANSCRIPTIONAL ACTIVATOR DEVR_DOSR"/>
    <property type="match status" value="1"/>
</dbReference>
<feature type="domain" description="HTH luxR-type" evidence="4">
    <location>
        <begin position="22"/>
        <end position="86"/>
    </location>
</feature>
<evidence type="ECO:0000313" key="6">
    <source>
        <dbReference type="Proteomes" id="UP001500902"/>
    </source>
</evidence>
<evidence type="ECO:0000256" key="2">
    <source>
        <dbReference type="ARBA" id="ARBA00023125"/>
    </source>
</evidence>
<keyword evidence="6" id="KW-1185">Reference proteome</keyword>
<dbReference type="Proteomes" id="UP001500902">
    <property type="component" value="Unassembled WGS sequence"/>
</dbReference>
<dbReference type="InterPro" id="IPR000792">
    <property type="entry name" value="Tscrpt_reg_LuxR_C"/>
</dbReference>
<keyword evidence="2" id="KW-0238">DNA-binding</keyword>
<keyword evidence="1" id="KW-0805">Transcription regulation</keyword>
<dbReference type="InterPro" id="IPR036388">
    <property type="entry name" value="WH-like_DNA-bd_sf"/>
</dbReference>
<name>A0ABP7BA95_9ACTN</name>
<dbReference type="InterPro" id="IPR016032">
    <property type="entry name" value="Sig_transdc_resp-reg_C-effctor"/>
</dbReference>
<keyword evidence="3" id="KW-0804">Transcription</keyword>
<proteinExistence type="predicted"/>
<dbReference type="RefSeq" id="WP_344874538.1">
    <property type="nucleotide sequence ID" value="NZ_BAAAZP010000022.1"/>
</dbReference>
<evidence type="ECO:0000313" key="5">
    <source>
        <dbReference type="EMBL" id="GAA3653760.1"/>
    </source>
</evidence>
<gene>
    <name evidence="5" type="ORF">GCM10022224_016030</name>
</gene>
<organism evidence="5 6">
    <name type="scientific">Nonomuraea antimicrobica</name>
    <dbReference type="NCBI Taxonomy" id="561173"/>
    <lineage>
        <taxon>Bacteria</taxon>
        <taxon>Bacillati</taxon>
        <taxon>Actinomycetota</taxon>
        <taxon>Actinomycetes</taxon>
        <taxon>Streptosporangiales</taxon>
        <taxon>Streptosporangiaceae</taxon>
        <taxon>Nonomuraea</taxon>
    </lineage>
</organism>
<dbReference type="SUPFAM" id="SSF46894">
    <property type="entry name" value="C-terminal effector domain of the bipartite response regulators"/>
    <property type="match status" value="1"/>
</dbReference>
<evidence type="ECO:0000256" key="1">
    <source>
        <dbReference type="ARBA" id="ARBA00023015"/>
    </source>
</evidence>
<reference evidence="6" key="1">
    <citation type="journal article" date="2019" name="Int. J. Syst. Evol. Microbiol.">
        <title>The Global Catalogue of Microorganisms (GCM) 10K type strain sequencing project: providing services to taxonomists for standard genome sequencing and annotation.</title>
        <authorList>
            <consortium name="The Broad Institute Genomics Platform"/>
            <consortium name="The Broad Institute Genome Sequencing Center for Infectious Disease"/>
            <person name="Wu L."/>
            <person name="Ma J."/>
        </authorList>
    </citation>
    <scope>NUCLEOTIDE SEQUENCE [LARGE SCALE GENOMIC DNA]</scope>
    <source>
        <strain evidence="6">JCM 16904</strain>
    </source>
</reference>
<dbReference type="EMBL" id="BAAAZP010000022">
    <property type="protein sequence ID" value="GAA3653760.1"/>
    <property type="molecule type" value="Genomic_DNA"/>
</dbReference>
<evidence type="ECO:0000256" key="3">
    <source>
        <dbReference type="ARBA" id="ARBA00023163"/>
    </source>
</evidence>